<accession>A0A9W8UX21</accession>
<dbReference type="AlphaFoldDB" id="A0A9W8UX21"/>
<keyword evidence="2" id="KW-1185">Reference proteome</keyword>
<evidence type="ECO:0000313" key="2">
    <source>
        <dbReference type="Proteomes" id="UP001152087"/>
    </source>
</evidence>
<dbReference type="EMBL" id="JAOQAV010000031">
    <property type="protein sequence ID" value="KAJ4183137.1"/>
    <property type="molecule type" value="Genomic_DNA"/>
</dbReference>
<comment type="caution">
    <text evidence="1">The sequence shown here is derived from an EMBL/GenBank/DDBJ whole genome shotgun (WGS) entry which is preliminary data.</text>
</comment>
<reference evidence="1" key="1">
    <citation type="submission" date="2022-09" db="EMBL/GenBank/DDBJ databases">
        <title>Fusarium specimens isolated from Avocado Roots.</title>
        <authorList>
            <person name="Stajich J."/>
            <person name="Roper C."/>
            <person name="Heimlech-Rivalta G."/>
        </authorList>
    </citation>
    <scope>NUCLEOTIDE SEQUENCE</scope>
    <source>
        <strain evidence="1">A02</strain>
    </source>
</reference>
<proteinExistence type="predicted"/>
<protein>
    <submittedName>
        <fullName evidence="1">Uncharacterized protein</fullName>
    </submittedName>
</protein>
<dbReference type="Proteomes" id="UP001152087">
    <property type="component" value="Unassembled WGS sequence"/>
</dbReference>
<name>A0A9W8UX21_9HYPO</name>
<gene>
    <name evidence="1" type="ORF">NW755_009986</name>
</gene>
<organism evidence="1 2">
    <name type="scientific">Fusarium falciforme</name>
    <dbReference type="NCBI Taxonomy" id="195108"/>
    <lineage>
        <taxon>Eukaryota</taxon>
        <taxon>Fungi</taxon>
        <taxon>Dikarya</taxon>
        <taxon>Ascomycota</taxon>
        <taxon>Pezizomycotina</taxon>
        <taxon>Sordariomycetes</taxon>
        <taxon>Hypocreomycetidae</taxon>
        <taxon>Hypocreales</taxon>
        <taxon>Nectriaceae</taxon>
        <taxon>Fusarium</taxon>
        <taxon>Fusarium solani species complex</taxon>
    </lineage>
</organism>
<evidence type="ECO:0000313" key="1">
    <source>
        <dbReference type="EMBL" id="KAJ4183137.1"/>
    </source>
</evidence>
<sequence>MVIDAPFHHRQQNTPQDAAATLTTSFSVHVDTTCVSQSLAVMLGSNTQHWMFFRNSTSTLYGMLPQYWLIPGLQTSRKQFRDGFGHVEYCQKNCYHRDQTDIIDQAEKLRQEFVDRGIELDLYSKEIVESGCWSFSTLVHASDEDVRQGSQLFLNSQD</sequence>